<dbReference type="PANTHER" id="PTHR33993">
    <property type="entry name" value="GLYOXALASE-RELATED"/>
    <property type="match status" value="1"/>
</dbReference>
<gene>
    <name evidence="3" type="ORF">HLY00_5337</name>
</gene>
<evidence type="ECO:0000256" key="1">
    <source>
        <dbReference type="SAM" id="MobiDB-lite"/>
    </source>
</evidence>
<keyword evidence="4" id="KW-1185">Reference proteome</keyword>
<name>A0A850PJ12_9MYCO</name>
<dbReference type="Proteomes" id="UP000570517">
    <property type="component" value="Unassembled WGS sequence"/>
</dbReference>
<dbReference type="InterPro" id="IPR041581">
    <property type="entry name" value="Glyoxalase_6"/>
</dbReference>
<dbReference type="Pfam" id="PF00903">
    <property type="entry name" value="Glyoxalase"/>
    <property type="match status" value="1"/>
</dbReference>
<dbReference type="RefSeq" id="WP_347133339.1">
    <property type="nucleotide sequence ID" value="NZ_JABFYL010000024.1"/>
</dbReference>
<dbReference type="InterPro" id="IPR004360">
    <property type="entry name" value="Glyas_Fos-R_dOase_dom"/>
</dbReference>
<feature type="region of interest" description="Disordered" evidence="1">
    <location>
        <begin position="1"/>
        <end position="21"/>
    </location>
</feature>
<dbReference type="PANTHER" id="PTHR33993:SF14">
    <property type="entry name" value="GB|AAF24581.1"/>
    <property type="match status" value="1"/>
</dbReference>
<evidence type="ECO:0000313" key="3">
    <source>
        <dbReference type="EMBL" id="NVN50401.1"/>
    </source>
</evidence>
<dbReference type="CDD" id="cd07246">
    <property type="entry name" value="VOC_like"/>
    <property type="match status" value="1"/>
</dbReference>
<evidence type="ECO:0000313" key="4">
    <source>
        <dbReference type="Proteomes" id="UP000570517"/>
    </source>
</evidence>
<sequence>MNNHHDPLDALRGTDLPSEPDPAFAARLRARLESAARLFEQQPDQTQGVIMSGTDIAELADMSAPDWLAAERTLTTPAPQPSARPAVTSSPRPAAIPYLAVADARAAITWYTDNFGAAVVGDPIEMGDGRIGHAELAISGGVLYLADEFPEIGLKAPSPQAVSVSLMLPVADTDVTLERARANGADVQREPYENYGSRTAAIVDPFGHRWMITGPMTGSPVPIQHGDVGYVSVWTPDARRAAAFYGHVLGWTYDAATQQVTNTGQRIGIYSIPGKNTLFCCYAVTDLAGARESILSAGGTVDEIEHFDFGTVLGATDPQGLEFAVYQPTPGQPRPTLNGDGPGELSYITYQVPDSATFRAFYSGLLFWTFEPGRVDDGWGVSPTHPMAGVAGGTDAPVTVPMWTVEDINDAVARVREAGGSVIEEPSQQAYGKSALCTDDQGTRFYLGEF</sequence>
<protein>
    <submittedName>
        <fullName evidence="3">Glyoxalase family protein</fullName>
    </submittedName>
</protein>
<dbReference type="InterPro" id="IPR052164">
    <property type="entry name" value="Anthracycline_SecMetBiosynth"/>
</dbReference>
<dbReference type="Gene3D" id="3.30.720.120">
    <property type="match status" value="1"/>
</dbReference>
<dbReference type="PROSITE" id="PS51819">
    <property type="entry name" value="VOC"/>
    <property type="match status" value="2"/>
</dbReference>
<dbReference type="SUPFAM" id="SSF54593">
    <property type="entry name" value="Glyoxalase/Bleomycin resistance protein/Dihydroxybiphenyl dioxygenase"/>
    <property type="match status" value="3"/>
</dbReference>
<accession>A0A850PJ12</accession>
<dbReference type="Gene3D" id="3.10.180.10">
    <property type="entry name" value="2,3-Dihydroxybiphenyl 1,2-Dioxygenase, domain 1"/>
    <property type="match status" value="2"/>
</dbReference>
<dbReference type="AlphaFoldDB" id="A0A850PJ12"/>
<feature type="domain" description="VOC" evidence="2">
    <location>
        <begin position="344"/>
        <end position="450"/>
    </location>
</feature>
<dbReference type="InterPro" id="IPR037523">
    <property type="entry name" value="VOC_core"/>
</dbReference>
<proteinExistence type="predicted"/>
<dbReference type="Pfam" id="PF18029">
    <property type="entry name" value="Glyoxalase_6"/>
    <property type="match status" value="1"/>
</dbReference>
<feature type="domain" description="VOC" evidence="2">
    <location>
        <begin position="92"/>
        <end position="215"/>
    </location>
</feature>
<dbReference type="InterPro" id="IPR029068">
    <property type="entry name" value="Glyas_Bleomycin-R_OHBP_Dase"/>
</dbReference>
<comment type="caution">
    <text evidence="3">The sequence shown here is derived from an EMBL/GenBank/DDBJ whole genome shotgun (WGS) entry which is preliminary data.</text>
</comment>
<evidence type="ECO:0000259" key="2">
    <source>
        <dbReference type="PROSITE" id="PS51819"/>
    </source>
</evidence>
<dbReference type="EMBL" id="JABFYL010000024">
    <property type="protein sequence ID" value="NVN50401.1"/>
    <property type="molecule type" value="Genomic_DNA"/>
</dbReference>
<reference evidence="3 4" key="1">
    <citation type="submission" date="2020-05" db="EMBL/GenBank/DDBJ databases">
        <title>Draft genome sequence of Mycobacterium hippocampi DL, isolated from European seabass, Dicentrarchus labrax, reared in fish farms.</title>
        <authorList>
            <person name="Stathopoulou P."/>
            <person name="Asimakis E."/>
            <person name="Tzokas K."/>
            <person name="Batargias C."/>
            <person name="Tsiamis G."/>
        </authorList>
    </citation>
    <scope>NUCLEOTIDE SEQUENCE [LARGE SCALE GENOMIC DNA]</scope>
    <source>
        <strain evidence="3 4">DL</strain>
    </source>
</reference>
<organism evidence="3 4">
    <name type="scientific">Mycolicibacterium hippocampi</name>
    <dbReference type="NCBI Taxonomy" id="659824"/>
    <lineage>
        <taxon>Bacteria</taxon>
        <taxon>Bacillati</taxon>
        <taxon>Actinomycetota</taxon>
        <taxon>Actinomycetes</taxon>
        <taxon>Mycobacteriales</taxon>
        <taxon>Mycobacteriaceae</taxon>
        <taxon>Mycolicibacterium</taxon>
    </lineage>
</organism>
<dbReference type="Gene3D" id="3.30.720.110">
    <property type="match status" value="1"/>
</dbReference>